<evidence type="ECO:0000313" key="2">
    <source>
        <dbReference type="Proteomes" id="UP000550714"/>
    </source>
</evidence>
<proteinExistence type="predicted"/>
<keyword evidence="2" id="KW-1185">Reference proteome</keyword>
<evidence type="ECO:0000313" key="1">
    <source>
        <dbReference type="EMBL" id="MBB3049429.1"/>
    </source>
</evidence>
<dbReference type="AlphaFoldDB" id="A0A839RXS6"/>
<gene>
    <name evidence="1" type="ORF">FHS23_000424</name>
</gene>
<organism evidence="1 2">
    <name type="scientific">Prauserella isguenensis</name>
    <dbReference type="NCBI Taxonomy" id="1470180"/>
    <lineage>
        <taxon>Bacteria</taxon>
        <taxon>Bacillati</taxon>
        <taxon>Actinomycetota</taxon>
        <taxon>Actinomycetes</taxon>
        <taxon>Pseudonocardiales</taxon>
        <taxon>Pseudonocardiaceae</taxon>
        <taxon>Prauserella</taxon>
    </lineage>
</organism>
<sequence length="81" mass="8061">MPYLLSSCALRSEQGSTSANGSPDALVLAGDEASGEGVAADCEAIGCPPSLEEHALTKTANAPRVTAANARVPTNVPAPPD</sequence>
<name>A0A839RXS6_9PSEU</name>
<dbReference type="EMBL" id="JACHWU010000001">
    <property type="protein sequence ID" value="MBB3049429.1"/>
    <property type="molecule type" value="Genomic_DNA"/>
</dbReference>
<dbReference type="Proteomes" id="UP000550714">
    <property type="component" value="Unassembled WGS sequence"/>
</dbReference>
<comment type="caution">
    <text evidence="1">The sequence shown here is derived from an EMBL/GenBank/DDBJ whole genome shotgun (WGS) entry which is preliminary data.</text>
</comment>
<accession>A0A839RXS6</accession>
<protein>
    <submittedName>
        <fullName evidence="1">Uncharacterized protein</fullName>
    </submittedName>
</protein>
<reference evidence="1 2" key="1">
    <citation type="submission" date="2020-08" db="EMBL/GenBank/DDBJ databases">
        <title>Genomic Encyclopedia of Type Strains, Phase III (KMG-III): the genomes of soil and plant-associated and newly described type strains.</title>
        <authorList>
            <person name="Whitman W."/>
        </authorList>
    </citation>
    <scope>NUCLEOTIDE SEQUENCE [LARGE SCALE GENOMIC DNA]</scope>
    <source>
        <strain evidence="1 2">CECT 8577</strain>
    </source>
</reference>